<organism evidence="12 13">
    <name type="scientific">Parascaris univalens</name>
    <name type="common">Nematode worm</name>
    <dbReference type="NCBI Taxonomy" id="6257"/>
    <lineage>
        <taxon>Eukaryota</taxon>
        <taxon>Metazoa</taxon>
        <taxon>Ecdysozoa</taxon>
        <taxon>Nematoda</taxon>
        <taxon>Chromadorea</taxon>
        <taxon>Rhabditida</taxon>
        <taxon>Spirurina</taxon>
        <taxon>Ascaridomorpha</taxon>
        <taxon>Ascaridoidea</taxon>
        <taxon>Ascarididae</taxon>
        <taxon>Parascaris</taxon>
    </lineage>
</organism>
<reference evidence="13" key="1">
    <citation type="submission" date="2022-11" db="UniProtKB">
        <authorList>
            <consortium name="WormBaseParasite"/>
        </authorList>
    </citation>
    <scope>IDENTIFICATION</scope>
</reference>
<keyword evidence="12" id="KW-1185">Reference proteome</keyword>
<evidence type="ECO:0000256" key="2">
    <source>
        <dbReference type="ARBA" id="ARBA00022448"/>
    </source>
</evidence>
<evidence type="ECO:0000256" key="7">
    <source>
        <dbReference type="ARBA" id="ARBA00023303"/>
    </source>
</evidence>
<comment type="similarity">
    <text evidence="8">Belongs to the two pore domain potassium channel (TC 1.A.1.8) family.</text>
</comment>
<keyword evidence="7 8" id="KW-0407">Ion channel</keyword>
<name>A0A915BW38_PARUN</name>
<dbReference type="GO" id="GO:0005886">
    <property type="term" value="C:plasma membrane"/>
    <property type="evidence" value="ECO:0007669"/>
    <property type="project" value="TreeGrafter"/>
</dbReference>
<feature type="domain" description="Potassium channel" evidence="11">
    <location>
        <begin position="59"/>
        <end position="117"/>
    </location>
</feature>
<evidence type="ECO:0000256" key="8">
    <source>
        <dbReference type="RuleBase" id="RU003857"/>
    </source>
</evidence>
<evidence type="ECO:0000259" key="11">
    <source>
        <dbReference type="Pfam" id="PF07885"/>
    </source>
</evidence>
<dbReference type="GO" id="GO:0030322">
    <property type="term" value="P:stabilization of membrane potential"/>
    <property type="evidence" value="ECO:0007669"/>
    <property type="project" value="TreeGrafter"/>
</dbReference>
<dbReference type="AlphaFoldDB" id="A0A915BW38"/>
<keyword evidence="3 8" id="KW-0812">Transmembrane</keyword>
<dbReference type="Proteomes" id="UP000887569">
    <property type="component" value="Unplaced"/>
</dbReference>
<keyword evidence="4 10" id="KW-1133">Transmembrane helix</keyword>
<sequence>MPSKVHLLQGKTNILAGSIFEQHSGGKLAHVAPSIQLSGEMNYDRDITENVISNNHIEEEKWSFTNALIFTYTVITTVGYGHIAPITFEGRLFCIIYGLIGVPLTLLTIADLGMFFSKPNFTYFEKNFRQTYESIALGVTFFIYLLCGAYLLSLYEPELDFFKAFYFNFITLTTVGLGDIVPKREAYLLVTMVYTTFGLALTTLTIEIAADYLKRLHYFGRKVENVASAEIWMTVKRLVKHLGDHLNIPLDELNNINLDTFVDSAIKVEAGEIKTLRKPEAEIKMRSKRTHPLSYRDLRKSGESETLRYVDELTSTTTSGSEAPLAEETTSTRTSLLRQEARHLSLKKRHPQEHHFFVKLVKVPLNMEKTIAYFIDKVQTLSIPISHTGSDPDEREADEVMKSWLPNESVPLIDRVRFH</sequence>
<dbReference type="Pfam" id="PF07885">
    <property type="entry name" value="Ion_trans_2"/>
    <property type="match status" value="2"/>
</dbReference>
<evidence type="ECO:0000256" key="6">
    <source>
        <dbReference type="ARBA" id="ARBA00023136"/>
    </source>
</evidence>
<evidence type="ECO:0000256" key="5">
    <source>
        <dbReference type="ARBA" id="ARBA00023065"/>
    </source>
</evidence>
<keyword evidence="2 8" id="KW-0813">Transport</keyword>
<feature type="transmembrane region" description="Helical" evidence="10">
    <location>
        <begin position="187"/>
        <end position="213"/>
    </location>
</feature>
<feature type="transmembrane region" description="Helical" evidence="10">
    <location>
        <begin position="62"/>
        <end position="80"/>
    </location>
</feature>
<evidence type="ECO:0000256" key="9">
    <source>
        <dbReference type="SAM" id="MobiDB-lite"/>
    </source>
</evidence>
<dbReference type="WBParaSite" id="PgR065_g020_t01">
    <property type="protein sequence ID" value="PgR065_g020_t01"/>
    <property type="gene ID" value="PgR065_g020"/>
</dbReference>
<dbReference type="GO" id="GO:0022841">
    <property type="term" value="F:potassium ion leak channel activity"/>
    <property type="evidence" value="ECO:0007669"/>
    <property type="project" value="TreeGrafter"/>
</dbReference>
<evidence type="ECO:0000256" key="4">
    <source>
        <dbReference type="ARBA" id="ARBA00022989"/>
    </source>
</evidence>
<feature type="transmembrane region" description="Helical" evidence="10">
    <location>
        <begin position="135"/>
        <end position="152"/>
    </location>
</feature>
<evidence type="ECO:0000256" key="10">
    <source>
        <dbReference type="SAM" id="Phobius"/>
    </source>
</evidence>
<keyword evidence="6 10" id="KW-0472">Membrane</keyword>
<accession>A0A915BW38</accession>
<dbReference type="Gene3D" id="1.10.287.70">
    <property type="match status" value="1"/>
</dbReference>
<feature type="domain" description="Potassium channel" evidence="11">
    <location>
        <begin position="142"/>
        <end position="214"/>
    </location>
</feature>
<dbReference type="SUPFAM" id="SSF81324">
    <property type="entry name" value="Voltage-gated potassium channels"/>
    <property type="match status" value="2"/>
</dbReference>
<keyword evidence="5 8" id="KW-0406">Ion transport</keyword>
<protein>
    <submittedName>
        <fullName evidence="13">Potassium channel domain-containing protein</fullName>
    </submittedName>
</protein>
<comment type="subcellular location">
    <subcellularLocation>
        <location evidence="1">Membrane</location>
        <topology evidence="1">Multi-pass membrane protein</topology>
    </subcellularLocation>
</comment>
<feature type="region of interest" description="Disordered" evidence="9">
    <location>
        <begin position="314"/>
        <end position="334"/>
    </location>
</feature>
<evidence type="ECO:0000256" key="1">
    <source>
        <dbReference type="ARBA" id="ARBA00004141"/>
    </source>
</evidence>
<dbReference type="InterPro" id="IPR013099">
    <property type="entry name" value="K_chnl_dom"/>
</dbReference>
<evidence type="ECO:0000313" key="12">
    <source>
        <dbReference type="Proteomes" id="UP000887569"/>
    </source>
</evidence>
<feature type="transmembrane region" description="Helical" evidence="10">
    <location>
        <begin position="164"/>
        <end position="181"/>
    </location>
</feature>
<dbReference type="PRINTS" id="PR01333">
    <property type="entry name" value="2POREKCHANEL"/>
</dbReference>
<evidence type="ECO:0000313" key="13">
    <source>
        <dbReference type="WBParaSite" id="PgR065_g020_t01"/>
    </source>
</evidence>
<dbReference type="PANTHER" id="PTHR11003">
    <property type="entry name" value="POTASSIUM CHANNEL, SUBFAMILY K"/>
    <property type="match status" value="1"/>
</dbReference>
<feature type="transmembrane region" description="Helical" evidence="10">
    <location>
        <begin position="92"/>
        <end position="115"/>
    </location>
</feature>
<proteinExistence type="inferred from homology"/>
<dbReference type="InterPro" id="IPR003280">
    <property type="entry name" value="2pore_dom_K_chnl"/>
</dbReference>
<dbReference type="GO" id="GO:0015271">
    <property type="term" value="F:outward rectifier potassium channel activity"/>
    <property type="evidence" value="ECO:0007669"/>
    <property type="project" value="TreeGrafter"/>
</dbReference>
<evidence type="ECO:0000256" key="3">
    <source>
        <dbReference type="ARBA" id="ARBA00022692"/>
    </source>
</evidence>
<dbReference type="PANTHER" id="PTHR11003:SF273">
    <property type="entry name" value="TWIK FAMILY OF POTASSIUM CHANNELS PROTEIN 9"/>
    <property type="match status" value="1"/>
</dbReference>